<dbReference type="SUPFAM" id="SSF46894">
    <property type="entry name" value="C-terminal effector domain of the bipartite response regulators"/>
    <property type="match status" value="1"/>
</dbReference>
<comment type="caution">
    <text evidence="5">The sequence shown here is derived from an EMBL/GenBank/DDBJ whole genome shotgun (WGS) entry which is preliminary data.</text>
</comment>
<dbReference type="CDD" id="cd06170">
    <property type="entry name" value="LuxR_C_like"/>
    <property type="match status" value="1"/>
</dbReference>
<dbReference type="InterPro" id="IPR016032">
    <property type="entry name" value="Sig_transdc_resp-reg_C-effctor"/>
</dbReference>
<gene>
    <name evidence="5" type="ORF">D3871_06540</name>
</gene>
<dbReference type="Pfam" id="PF00196">
    <property type="entry name" value="GerE"/>
    <property type="match status" value="1"/>
</dbReference>
<dbReference type="AlphaFoldDB" id="A0A3A3FQ94"/>
<proteinExistence type="predicted"/>
<dbReference type="InterPro" id="IPR059106">
    <property type="entry name" value="WHD_MalT"/>
</dbReference>
<dbReference type="SUPFAM" id="SSF48452">
    <property type="entry name" value="TPR-like"/>
    <property type="match status" value="1"/>
</dbReference>
<evidence type="ECO:0000259" key="4">
    <source>
        <dbReference type="PROSITE" id="PS50043"/>
    </source>
</evidence>
<dbReference type="InterPro" id="IPR000792">
    <property type="entry name" value="Tscrpt_reg_LuxR_C"/>
</dbReference>
<keyword evidence="2" id="KW-0238">DNA-binding</keyword>
<keyword evidence="3" id="KW-0804">Transcription</keyword>
<dbReference type="Pfam" id="PF17874">
    <property type="entry name" value="TPR_MalT"/>
    <property type="match status" value="1"/>
</dbReference>
<evidence type="ECO:0000256" key="3">
    <source>
        <dbReference type="ARBA" id="ARBA00023163"/>
    </source>
</evidence>
<dbReference type="EMBL" id="QYUO01000001">
    <property type="protein sequence ID" value="RJF98206.1"/>
    <property type="molecule type" value="Genomic_DNA"/>
</dbReference>
<keyword evidence="1" id="KW-0805">Transcription regulation</keyword>
<dbReference type="Pfam" id="PF25873">
    <property type="entry name" value="WHD_MalT"/>
    <property type="match status" value="1"/>
</dbReference>
<dbReference type="Proteomes" id="UP000265955">
    <property type="component" value="Unassembled WGS sequence"/>
</dbReference>
<evidence type="ECO:0000313" key="5">
    <source>
        <dbReference type="EMBL" id="RJF98206.1"/>
    </source>
</evidence>
<dbReference type="Gene3D" id="1.25.40.10">
    <property type="entry name" value="Tetratricopeptide repeat domain"/>
    <property type="match status" value="1"/>
</dbReference>
<dbReference type="SMART" id="SM00421">
    <property type="entry name" value="HTH_LUXR"/>
    <property type="match status" value="1"/>
</dbReference>
<name>A0A3A3FQ94_9BURK</name>
<dbReference type="PROSITE" id="PS50043">
    <property type="entry name" value="HTH_LUXR_2"/>
    <property type="match status" value="1"/>
</dbReference>
<accession>A0A3A3FQ94</accession>
<sequence length="895" mass="98699">MTSTASNNAFQYAELVLSTTPPRASRHQLARPRLSLEDNRFREHSIIVVQAPPGFGKTSLLGQWRREYLEHGAAVAWVIADGSDDPQRFLHCLVLAVRAGCGRPAFGRHLLEGSGTKLGELEGMTAWLIEVSQSSLNLVLVVDEAERLSPANLSTLTYLLHNAPPNLRIIVGARSGIDTTVVDLLNYGQCLLLGPEDLRFHIDETIALVRNRFGSRIDADTAARLHEVADGWPLGLQIVLAAMERTNDARLAIASVTSGIGGKGDNFVGGLLSNLASEDADFLVRISVVDVIHPDLCRALTGLEGAPQMLARLVRDTPVFVAGDDSEWVRLHNLARDALRSRLATLPEAQRIELHVRAFRWLADHGMTQEAARHAHSAGQREIAYDLAEQCLFEAMTTQGHQDTVLGWLELLPETELNKRPRLRLAAAWALALSERPAEAENLVQGLLANPDADAALRYECALIVSGAAYYADDPDRCLALFEPWMASPPLRDSRLLQMHANRLGILAVLTGDPTKARRHIQMAASAKSGETYRYGARWSSFITGFSYLWEGQVLLAEEVLRPALESADATLGRRHPLSCMIASLLAAALYERDRLDEASGLLANRLDVLERAGTPETIMLGYRTASRIASAKGIENRALDLLEVLNAVGVARGLPRLCVTSLAEQIRLHAGRFRSETCRALVQRVDEIVADNLASHGPLWQRGTQCLQWLAHANTAIAAQDWQRAFDALTQTGQLAETLKLGRWRIEIMALRAFVMDRKGEKARPLLLEAMNLAQTFGLSRVFFDAHPALGDLVQRVAEDEGAGTRMPRIVRPPLERPLSTPRAVPSMVLTPKEREVLEYLARNLSNKEIAQAMQVGEETVKWHLKNLFHKLDAGTRKHAVRRAQLLGLLEGLE</sequence>
<reference evidence="6" key="1">
    <citation type="submission" date="2018-09" db="EMBL/GenBank/DDBJ databases">
        <authorList>
            <person name="Zhu H."/>
        </authorList>
    </citation>
    <scope>NUCLEOTIDE SEQUENCE [LARGE SCALE GENOMIC DNA]</scope>
    <source>
        <strain evidence="6">K1R23-30</strain>
    </source>
</reference>
<evidence type="ECO:0000313" key="6">
    <source>
        <dbReference type="Proteomes" id="UP000265955"/>
    </source>
</evidence>
<dbReference type="RefSeq" id="WP_119768159.1">
    <property type="nucleotide sequence ID" value="NZ_QYUO01000001.1"/>
</dbReference>
<dbReference type="SUPFAM" id="SSF52540">
    <property type="entry name" value="P-loop containing nucleoside triphosphate hydrolases"/>
    <property type="match status" value="1"/>
</dbReference>
<dbReference type="InterPro" id="IPR041617">
    <property type="entry name" value="TPR_MalT"/>
</dbReference>
<dbReference type="PANTHER" id="PTHR44688:SF16">
    <property type="entry name" value="DNA-BINDING TRANSCRIPTIONAL ACTIVATOR DEVR_DOSR"/>
    <property type="match status" value="1"/>
</dbReference>
<dbReference type="PRINTS" id="PR00038">
    <property type="entry name" value="HTHLUXR"/>
</dbReference>
<organism evidence="5 6">
    <name type="scientific">Noviherbaspirillum saxi</name>
    <dbReference type="NCBI Taxonomy" id="2320863"/>
    <lineage>
        <taxon>Bacteria</taxon>
        <taxon>Pseudomonadati</taxon>
        <taxon>Pseudomonadota</taxon>
        <taxon>Betaproteobacteria</taxon>
        <taxon>Burkholderiales</taxon>
        <taxon>Oxalobacteraceae</taxon>
        <taxon>Noviherbaspirillum</taxon>
    </lineage>
</organism>
<dbReference type="GO" id="GO:0016887">
    <property type="term" value="F:ATP hydrolysis activity"/>
    <property type="evidence" value="ECO:0007669"/>
    <property type="project" value="InterPro"/>
</dbReference>
<evidence type="ECO:0000256" key="2">
    <source>
        <dbReference type="ARBA" id="ARBA00023125"/>
    </source>
</evidence>
<keyword evidence="6" id="KW-1185">Reference proteome</keyword>
<evidence type="ECO:0000256" key="1">
    <source>
        <dbReference type="ARBA" id="ARBA00023015"/>
    </source>
</evidence>
<dbReference type="GO" id="GO:0003677">
    <property type="term" value="F:DNA binding"/>
    <property type="evidence" value="ECO:0007669"/>
    <property type="project" value="UniProtKB-KW"/>
</dbReference>
<feature type="domain" description="HTH luxR-type" evidence="4">
    <location>
        <begin position="824"/>
        <end position="889"/>
    </location>
</feature>
<dbReference type="Pfam" id="PF13401">
    <property type="entry name" value="AAA_22"/>
    <property type="match status" value="1"/>
</dbReference>
<dbReference type="InterPro" id="IPR036388">
    <property type="entry name" value="WH-like_DNA-bd_sf"/>
</dbReference>
<dbReference type="GO" id="GO:0006355">
    <property type="term" value="P:regulation of DNA-templated transcription"/>
    <property type="evidence" value="ECO:0007669"/>
    <property type="project" value="InterPro"/>
</dbReference>
<dbReference type="InterPro" id="IPR011990">
    <property type="entry name" value="TPR-like_helical_dom_sf"/>
</dbReference>
<dbReference type="InterPro" id="IPR049945">
    <property type="entry name" value="AAA_22"/>
</dbReference>
<dbReference type="InterPro" id="IPR027417">
    <property type="entry name" value="P-loop_NTPase"/>
</dbReference>
<dbReference type="OrthoDB" id="134985at2"/>
<dbReference type="Gene3D" id="1.10.10.10">
    <property type="entry name" value="Winged helix-like DNA-binding domain superfamily/Winged helix DNA-binding domain"/>
    <property type="match status" value="1"/>
</dbReference>
<protein>
    <submittedName>
        <fullName evidence="5">LuxR family transcriptional regulator</fullName>
    </submittedName>
</protein>
<dbReference type="PANTHER" id="PTHR44688">
    <property type="entry name" value="DNA-BINDING TRANSCRIPTIONAL ACTIVATOR DEVR_DOSR"/>
    <property type="match status" value="1"/>
</dbReference>